<evidence type="ECO:0000313" key="2">
    <source>
        <dbReference type="Proteomes" id="UP000030401"/>
    </source>
</evidence>
<gene>
    <name evidence="1" type="ORF">N784_12570</name>
</gene>
<organism evidence="1 2">
    <name type="scientific">Pontibacillus litoralis JSM 072002</name>
    <dbReference type="NCBI Taxonomy" id="1385512"/>
    <lineage>
        <taxon>Bacteria</taxon>
        <taxon>Bacillati</taxon>
        <taxon>Bacillota</taxon>
        <taxon>Bacilli</taxon>
        <taxon>Bacillales</taxon>
        <taxon>Bacillaceae</taxon>
        <taxon>Pontibacillus</taxon>
    </lineage>
</organism>
<proteinExistence type="predicted"/>
<protein>
    <recommendedName>
        <fullName evidence="3">DUF1798 family protein</fullName>
    </recommendedName>
</protein>
<dbReference type="AlphaFoldDB" id="A0A0A5G9Y5"/>
<dbReference type="InterPro" id="IPR023351">
    <property type="entry name" value="YppE-like_sf"/>
</dbReference>
<dbReference type="SUPFAM" id="SSF140415">
    <property type="entry name" value="YppE-like"/>
    <property type="match status" value="1"/>
</dbReference>
<evidence type="ECO:0000313" key="1">
    <source>
        <dbReference type="EMBL" id="KGX87930.1"/>
    </source>
</evidence>
<reference evidence="1 2" key="1">
    <citation type="submission" date="2013-08" db="EMBL/GenBank/DDBJ databases">
        <authorList>
            <person name="Huang J."/>
            <person name="Wang G."/>
        </authorList>
    </citation>
    <scope>NUCLEOTIDE SEQUENCE [LARGE SCALE GENOMIC DNA]</scope>
    <source>
        <strain evidence="1 2">JSM 072002</strain>
    </source>
</reference>
<dbReference type="OrthoDB" id="2691485at2"/>
<dbReference type="EMBL" id="AVPG01000004">
    <property type="protein sequence ID" value="KGX87930.1"/>
    <property type="molecule type" value="Genomic_DNA"/>
</dbReference>
<dbReference type="InterPro" id="IPR014913">
    <property type="entry name" value="YppE-like"/>
</dbReference>
<dbReference type="STRING" id="1385512.N784_12570"/>
<dbReference type="Pfam" id="PF08807">
    <property type="entry name" value="DUF1798"/>
    <property type="match status" value="1"/>
</dbReference>
<name>A0A0A5G9Y5_9BACI</name>
<accession>A0A0A5G9Y5</accession>
<dbReference type="RefSeq" id="WP_036832869.1">
    <property type="nucleotide sequence ID" value="NZ_AVPG01000004.1"/>
</dbReference>
<evidence type="ECO:0008006" key="3">
    <source>
        <dbReference type="Google" id="ProtNLM"/>
    </source>
</evidence>
<dbReference type="eggNOG" id="ENOG50332N9">
    <property type="taxonomic scope" value="Bacteria"/>
</dbReference>
<comment type="caution">
    <text evidence="1">The sequence shown here is derived from an EMBL/GenBank/DDBJ whole genome shotgun (WGS) entry which is preliminary data.</text>
</comment>
<dbReference type="Proteomes" id="UP000030401">
    <property type="component" value="Unassembled WGS sequence"/>
</dbReference>
<sequence length="119" mass="14510">MDHTLQKLIYDVKQRLDKLKAQYLLLDKPSDKKDRALFEKVKRETDPLFTLIQQWYDESIQYSKMNAHTNVFPIQLQNTKDNFELVLMHSYYIDVPKKRYMELYHSIHYVLNQQLDDLQ</sequence>
<keyword evidence="2" id="KW-1185">Reference proteome</keyword>
<dbReference type="Gene3D" id="1.20.120.440">
    <property type="entry name" value="YppE-like"/>
    <property type="match status" value="1"/>
</dbReference>